<protein>
    <submittedName>
        <fullName evidence="2">Putative secreted protein</fullName>
    </submittedName>
</protein>
<evidence type="ECO:0000313" key="2">
    <source>
        <dbReference type="EMBL" id="NOV42445.1"/>
    </source>
</evidence>
<evidence type="ECO:0000256" key="1">
    <source>
        <dbReference type="SAM" id="SignalP"/>
    </source>
</evidence>
<sequence length="174" mass="19229">MNSLSAAAASLLPLALAGHPNHDWGFQTHVVSECRPQKLTEPAHEDTSETTQPSHSPRICHMPRPWLLPAARYCGVDVDLLVQDSIHRRQDNKRCRQNHHGQLEFTVTPKSSSRDDTAANLSTTSAAAEGIDASSHQESVALNWPSYVSNHLLCQAPGPFLFLKHISFAFQQAY</sequence>
<feature type="signal peptide" evidence="1">
    <location>
        <begin position="1"/>
        <end position="17"/>
    </location>
</feature>
<accession>A0A6M2D8R0</accession>
<feature type="chain" id="PRO_5026951571" evidence="1">
    <location>
        <begin position="18"/>
        <end position="174"/>
    </location>
</feature>
<keyword evidence="1" id="KW-0732">Signal</keyword>
<dbReference type="EMBL" id="GHWJ01009708">
    <property type="protein sequence ID" value="NOV42445.1"/>
    <property type="molecule type" value="Transcribed_RNA"/>
</dbReference>
<organism evidence="2">
    <name type="scientific">Rhipicephalus microplus</name>
    <name type="common">Cattle tick</name>
    <name type="synonym">Boophilus microplus</name>
    <dbReference type="NCBI Taxonomy" id="6941"/>
    <lineage>
        <taxon>Eukaryota</taxon>
        <taxon>Metazoa</taxon>
        <taxon>Ecdysozoa</taxon>
        <taxon>Arthropoda</taxon>
        <taxon>Chelicerata</taxon>
        <taxon>Arachnida</taxon>
        <taxon>Acari</taxon>
        <taxon>Parasitiformes</taxon>
        <taxon>Ixodida</taxon>
        <taxon>Ixodoidea</taxon>
        <taxon>Ixodidae</taxon>
        <taxon>Rhipicephalinae</taxon>
        <taxon>Rhipicephalus</taxon>
        <taxon>Boophilus</taxon>
    </lineage>
</organism>
<proteinExistence type="predicted"/>
<dbReference type="AlphaFoldDB" id="A0A6M2D8R0"/>
<reference evidence="2" key="1">
    <citation type="submission" date="2019-09" db="EMBL/GenBank/DDBJ databases">
        <title>Organ-specific transcriptomic study of the physiology of the cattle tick, Rhipicephalus microplus.</title>
        <authorList>
            <person name="Tirloni L."/>
            <person name="Braz G."/>
            <person name="Gandara A.C.P."/>
            <person name="Sabadin G.A."/>
            <person name="da Silva R.M."/>
            <person name="Guizzo M.G."/>
            <person name="Machado J.A."/>
            <person name="Costa E.P."/>
            <person name="Gomes H.F."/>
            <person name="Moraes J."/>
            <person name="Mota M.B.S."/>
            <person name="Mesquita R.D."/>
            <person name="Alvarenga P.H."/>
            <person name="Alves F."/>
            <person name="Seixas A."/>
            <person name="da Fonseca R.N."/>
            <person name="Fogaca A."/>
            <person name="Logullo C."/>
            <person name="Tanaka A."/>
            <person name="Daffre S."/>
            <person name="Termignoni C."/>
            <person name="Vaz I.S.Jr."/>
            <person name="Oliveira P.L."/>
            <person name="Ribeiro J.M."/>
        </authorList>
    </citation>
    <scope>NUCLEOTIDE SEQUENCE</scope>
    <source>
        <strain evidence="2">Porto Alegre</strain>
    </source>
</reference>
<name>A0A6M2D8R0_RHIMP</name>